<dbReference type="STRING" id="561720.SAMN06275492_11370"/>
<feature type="coiled-coil region" evidence="1">
    <location>
        <begin position="10"/>
        <end position="41"/>
    </location>
</feature>
<gene>
    <name evidence="3" type="ORF">SAMN06275492_11370</name>
</gene>
<evidence type="ECO:0000256" key="1">
    <source>
        <dbReference type="SAM" id="Coils"/>
    </source>
</evidence>
<name>A0A1X7JML2_9BACT</name>
<dbReference type="Proteomes" id="UP000193355">
    <property type="component" value="Unassembled WGS sequence"/>
</dbReference>
<evidence type="ECO:0000313" key="4">
    <source>
        <dbReference type="Proteomes" id="UP000193355"/>
    </source>
</evidence>
<organism evidence="3 4">
    <name type="scientific">Dethiosulfovibrio salsuginis</name>
    <dbReference type="NCBI Taxonomy" id="561720"/>
    <lineage>
        <taxon>Bacteria</taxon>
        <taxon>Thermotogati</taxon>
        <taxon>Synergistota</taxon>
        <taxon>Synergistia</taxon>
        <taxon>Synergistales</taxon>
        <taxon>Dethiosulfovibrionaceae</taxon>
        <taxon>Dethiosulfovibrio</taxon>
    </lineage>
</organism>
<keyword evidence="4" id="KW-1185">Reference proteome</keyword>
<sequence>MWHQTVLDMRAETNVRLLELKAELNEERDEWKGQIRQERKNTVLWSVGALAVGVMIGRSH</sequence>
<keyword evidence="2" id="KW-0812">Transmembrane</keyword>
<dbReference type="EMBL" id="FXBB01000013">
    <property type="protein sequence ID" value="SMG29169.1"/>
    <property type="molecule type" value="Genomic_DNA"/>
</dbReference>
<protein>
    <submittedName>
        <fullName evidence="3">Uncharacterized protein</fullName>
    </submittedName>
</protein>
<reference evidence="4" key="1">
    <citation type="submission" date="2017-04" db="EMBL/GenBank/DDBJ databases">
        <authorList>
            <person name="Varghese N."/>
            <person name="Submissions S."/>
        </authorList>
    </citation>
    <scope>NUCLEOTIDE SEQUENCE [LARGE SCALE GENOMIC DNA]</scope>
    <source>
        <strain evidence="4">USBA 82</strain>
    </source>
</reference>
<accession>A0A1X7JML2</accession>
<dbReference type="AlphaFoldDB" id="A0A1X7JML2"/>
<feature type="transmembrane region" description="Helical" evidence="2">
    <location>
        <begin position="42"/>
        <end position="59"/>
    </location>
</feature>
<evidence type="ECO:0000256" key="2">
    <source>
        <dbReference type="SAM" id="Phobius"/>
    </source>
</evidence>
<keyword evidence="2" id="KW-1133">Transmembrane helix</keyword>
<keyword evidence="2" id="KW-0472">Membrane</keyword>
<proteinExistence type="predicted"/>
<evidence type="ECO:0000313" key="3">
    <source>
        <dbReference type="EMBL" id="SMG29169.1"/>
    </source>
</evidence>
<keyword evidence="1" id="KW-0175">Coiled coil</keyword>